<gene>
    <name evidence="2" type="ORF">GCM10010993_10560</name>
</gene>
<comment type="caution">
    <text evidence="2">The sequence shown here is derived from an EMBL/GenBank/DDBJ whole genome shotgun (WGS) entry which is preliminary data.</text>
</comment>
<dbReference type="EMBL" id="BMFD01000003">
    <property type="protein sequence ID" value="GGC33576.1"/>
    <property type="molecule type" value="Genomic_DNA"/>
</dbReference>
<accession>A0ABQ1M4K8</accession>
<keyword evidence="1" id="KW-0175">Coiled coil</keyword>
<organism evidence="2 3">
    <name type="scientific">Belliella aquatica</name>
    <dbReference type="NCBI Taxonomy" id="1323734"/>
    <lineage>
        <taxon>Bacteria</taxon>
        <taxon>Pseudomonadati</taxon>
        <taxon>Bacteroidota</taxon>
        <taxon>Cytophagia</taxon>
        <taxon>Cytophagales</taxon>
        <taxon>Cyclobacteriaceae</taxon>
        <taxon>Belliella</taxon>
    </lineage>
</organism>
<sequence length="178" mass="20764">MKKLLIALLSSSMLFACNQEKSVEERYIYEENKIVDVDTGDEYVLEESDQEFVVIHKDGSQEIIPIDETPFFGTTLSDEYITEWKDNMAAREEKLLEEKKEKLKQARRDRYADLTDEELMKKFQKSHDEGIDMSFQMDMIAELVERGTISNEDAPDLLEIEPELINFDIEIEAPVENI</sequence>
<proteinExistence type="predicted"/>
<protein>
    <submittedName>
        <fullName evidence="2">Uncharacterized protein</fullName>
    </submittedName>
</protein>
<dbReference type="Proteomes" id="UP000635885">
    <property type="component" value="Unassembled WGS sequence"/>
</dbReference>
<reference evidence="3" key="1">
    <citation type="journal article" date="2019" name="Int. J. Syst. Evol. Microbiol.">
        <title>The Global Catalogue of Microorganisms (GCM) 10K type strain sequencing project: providing services to taxonomists for standard genome sequencing and annotation.</title>
        <authorList>
            <consortium name="The Broad Institute Genomics Platform"/>
            <consortium name="The Broad Institute Genome Sequencing Center for Infectious Disease"/>
            <person name="Wu L."/>
            <person name="Ma J."/>
        </authorList>
    </citation>
    <scope>NUCLEOTIDE SEQUENCE [LARGE SCALE GENOMIC DNA]</scope>
    <source>
        <strain evidence="3">CGMCC 1.12479</strain>
    </source>
</reference>
<keyword evidence="3" id="KW-1185">Reference proteome</keyword>
<dbReference type="RefSeq" id="WP_188440445.1">
    <property type="nucleotide sequence ID" value="NZ_BMFD01000003.1"/>
</dbReference>
<feature type="coiled-coil region" evidence="1">
    <location>
        <begin position="81"/>
        <end position="109"/>
    </location>
</feature>
<evidence type="ECO:0000313" key="2">
    <source>
        <dbReference type="EMBL" id="GGC33576.1"/>
    </source>
</evidence>
<evidence type="ECO:0000256" key="1">
    <source>
        <dbReference type="SAM" id="Coils"/>
    </source>
</evidence>
<dbReference type="PROSITE" id="PS51257">
    <property type="entry name" value="PROKAR_LIPOPROTEIN"/>
    <property type="match status" value="1"/>
</dbReference>
<name>A0ABQ1M4K8_9BACT</name>
<evidence type="ECO:0000313" key="3">
    <source>
        <dbReference type="Proteomes" id="UP000635885"/>
    </source>
</evidence>